<dbReference type="EC" id="3.4.22.71" evidence="5"/>
<dbReference type="InterPro" id="IPR015986">
    <property type="entry name" value="SrtB_Firmicute"/>
</dbReference>
<dbReference type="Pfam" id="PF04203">
    <property type="entry name" value="Sortase"/>
    <property type="match status" value="1"/>
</dbReference>
<sequence>MGGKRQKKGRIGQKVFTILCLVVLVYSGYELANIFIGYYKNRQVLAEVQQLYYNEHSAEIEEVKEGEIRPQFNKLLQINPDMIGWITVDDTMVNYPILQADTNEYYLYRNYKKEDSRAGSIFMDYRNDVTAHDRNTIVYGHSMKDGSMFNQLKKFLDKDFFESHQTIYYDTLYGAYDAKVFAVYHTTTDFDYIQTEFDSDEEYAALLQKMMDESVHWTDVELQADDQILTLSTCDYLLDPDKGRFVVQAKLVPRNG</sequence>
<dbReference type="OrthoDB" id="9806013at2"/>
<dbReference type="EMBL" id="QYTW02000001">
    <property type="protein sequence ID" value="RST61620.1"/>
    <property type="molecule type" value="Genomic_DNA"/>
</dbReference>
<dbReference type="NCBIfam" id="TIGR03064">
    <property type="entry name" value="sortase_srtB"/>
    <property type="match status" value="1"/>
</dbReference>
<dbReference type="PIRSF" id="PIRSF030150">
    <property type="entry name" value="UCP030150"/>
    <property type="match status" value="1"/>
</dbReference>
<proteinExistence type="predicted"/>
<protein>
    <submittedName>
        <fullName evidence="5">Class B sortase</fullName>
        <ecNumber evidence="5">3.4.22.71</ecNumber>
    </submittedName>
</protein>
<feature type="active site" description="Proton donor/acceptor" evidence="4">
    <location>
        <position position="141"/>
    </location>
</feature>
<accession>A0A429XDV5</accession>
<evidence type="ECO:0000313" key="6">
    <source>
        <dbReference type="Proteomes" id="UP000287296"/>
    </source>
</evidence>
<dbReference type="CDD" id="cd05826">
    <property type="entry name" value="Sortase_B"/>
    <property type="match status" value="1"/>
</dbReference>
<dbReference type="InterPro" id="IPR023365">
    <property type="entry name" value="Sortase_dom-sf"/>
</dbReference>
<feature type="active site" description="Acyl-thioester intermediate" evidence="2">
    <location>
        <position position="234"/>
    </location>
</feature>
<dbReference type="SUPFAM" id="SSF63817">
    <property type="entry name" value="Sortase"/>
    <property type="match status" value="1"/>
</dbReference>
<reference evidence="5 6" key="1">
    <citation type="submission" date="2018-12" db="EMBL/GenBank/DDBJ databases">
        <authorList>
            <person name="Sun L."/>
            <person name="Chen Z."/>
        </authorList>
    </citation>
    <scope>NUCLEOTIDE SEQUENCE [LARGE SCALE GENOMIC DNA]</scope>
    <source>
        <strain evidence="5 6">LMG 29736</strain>
    </source>
</reference>
<name>A0A429XDV5_SIMTE</name>
<feature type="site" description="Transition state stabilizer" evidence="3">
    <location>
        <position position="244"/>
    </location>
</feature>
<keyword evidence="1 5" id="KW-0378">Hydrolase</keyword>
<gene>
    <name evidence="5" type="primary">srtB</name>
    <name evidence="5" type="ORF">D5F11_001720</name>
</gene>
<dbReference type="InterPro" id="IPR009835">
    <property type="entry name" value="SrtB"/>
</dbReference>
<organism evidence="5 6">
    <name type="scientific">Siminovitchia terrae</name>
    <name type="common">Bacillus terrae</name>
    <dbReference type="NCBI Taxonomy" id="1914933"/>
    <lineage>
        <taxon>Bacteria</taxon>
        <taxon>Bacillati</taxon>
        <taxon>Bacillota</taxon>
        <taxon>Bacilli</taxon>
        <taxon>Bacillales</taxon>
        <taxon>Bacillaceae</taxon>
        <taxon>Siminovitchia</taxon>
    </lineage>
</organism>
<comment type="caution">
    <text evidence="5">The sequence shown here is derived from an EMBL/GenBank/DDBJ whole genome shotgun (WGS) entry which is preliminary data.</text>
</comment>
<dbReference type="GO" id="GO:0016787">
    <property type="term" value="F:hydrolase activity"/>
    <property type="evidence" value="ECO:0007669"/>
    <property type="project" value="UniProtKB-KW"/>
</dbReference>
<evidence type="ECO:0000313" key="5">
    <source>
        <dbReference type="EMBL" id="RST61620.1"/>
    </source>
</evidence>
<dbReference type="InterPro" id="IPR005754">
    <property type="entry name" value="Sortase"/>
</dbReference>
<evidence type="ECO:0000256" key="3">
    <source>
        <dbReference type="PIRSR" id="PIRSR030150-2"/>
    </source>
</evidence>
<dbReference type="AlphaFoldDB" id="A0A429XDV5"/>
<evidence type="ECO:0000256" key="4">
    <source>
        <dbReference type="PIRSR" id="PIRSR605754-1"/>
    </source>
</evidence>
<evidence type="ECO:0000256" key="2">
    <source>
        <dbReference type="PIRSR" id="PIRSR030150-1"/>
    </source>
</evidence>
<dbReference type="Gene3D" id="2.40.260.10">
    <property type="entry name" value="Sortase"/>
    <property type="match status" value="1"/>
</dbReference>
<evidence type="ECO:0000256" key="1">
    <source>
        <dbReference type="ARBA" id="ARBA00022801"/>
    </source>
</evidence>
<dbReference type="Proteomes" id="UP000287296">
    <property type="component" value="Unassembled WGS sequence"/>
</dbReference>